<dbReference type="CDD" id="cd09071">
    <property type="entry name" value="FAR_C"/>
    <property type="match status" value="1"/>
</dbReference>
<name>A0A1J1IVT2_9DIPT</name>
<dbReference type="InterPro" id="IPR026055">
    <property type="entry name" value="FAR"/>
</dbReference>
<evidence type="ECO:0000259" key="2">
    <source>
        <dbReference type="Pfam" id="PF03015"/>
    </source>
</evidence>
<evidence type="ECO:0000256" key="1">
    <source>
        <dbReference type="SAM" id="Phobius"/>
    </source>
</evidence>
<dbReference type="AlphaFoldDB" id="A0A1J1IVT2"/>
<sequence length="228" mass="27366">MYTTNDAGAKITPADYLASATIASAWKKSQTKNDDVLFYNCTSTNENTFLWRESFEKNKHLFMEYAPYKKIIWYPNLTFTSSYIWNMTCLILFQLFPAMFLDLFRMLSGKKPIFTSLQMKVIKGIKIFYYFTTRNFLFETDKLHNLFNSLDKDDKIKFYFDHTTIYWPDYFENGGRNLRKYILKESELNIPKAQQKLRKLYYADRSLKIFGVLLLSYYLWQLTQWVLT</sequence>
<dbReference type="Pfam" id="PF03015">
    <property type="entry name" value="Sterile"/>
    <property type="match status" value="1"/>
</dbReference>
<proteinExistence type="predicted"/>
<protein>
    <submittedName>
        <fullName evidence="3">CLUMA_CG017470, isoform A</fullName>
    </submittedName>
</protein>
<keyword evidence="1" id="KW-1133">Transmembrane helix</keyword>
<dbReference type="EMBL" id="CVRI01000063">
    <property type="protein sequence ID" value="CRL04379.1"/>
    <property type="molecule type" value="Genomic_DNA"/>
</dbReference>
<reference evidence="3 4" key="1">
    <citation type="submission" date="2015-04" db="EMBL/GenBank/DDBJ databases">
        <authorList>
            <person name="Syromyatnikov M.Y."/>
            <person name="Popov V.N."/>
        </authorList>
    </citation>
    <scope>NUCLEOTIDE SEQUENCE [LARGE SCALE GENOMIC DNA]</scope>
</reference>
<keyword evidence="1" id="KW-0812">Transmembrane</keyword>
<dbReference type="OrthoDB" id="429813at2759"/>
<accession>A0A1J1IVT2</accession>
<dbReference type="Proteomes" id="UP000183832">
    <property type="component" value="Unassembled WGS sequence"/>
</dbReference>
<keyword evidence="4" id="KW-1185">Reference proteome</keyword>
<dbReference type="PANTHER" id="PTHR11011:SF116">
    <property type="entry name" value="FATTY ACYL-COA REDUCTASE CG5065-RELATED"/>
    <property type="match status" value="1"/>
</dbReference>
<dbReference type="PANTHER" id="PTHR11011">
    <property type="entry name" value="MALE STERILITY PROTEIN 2-RELATED"/>
    <property type="match status" value="1"/>
</dbReference>
<evidence type="ECO:0000313" key="3">
    <source>
        <dbReference type="EMBL" id="CRL04379.1"/>
    </source>
</evidence>
<feature type="transmembrane region" description="Helical" evidence="1">
    <location>
        <begin position="83"/>
        <end position="104"/>
    </location>
</feature>
<dbReference type="GO" id="GO:0035336">
    <property type="term" value="P:long-chain fatty-acyl-CoA metabolic process"/>
    <property type="evidence" value="ECO:0007669"/>
    <property type="project" value="TreeGrafter"/>
</dbReference>
<dbReference type="GO" id="GO:0080019">
    <property type="term" value="F:alcohol-forming very long-chain fatty acyl-CoA reductase activity"/>
    <property type="evidence" value="ECO:0007669"/>
    <property type="project" value="InterPro"/>
</dbReference>
<dbReference type="InterPro" id="IPR033640">
    <property type="entry name" value="FAR_C"/>
</dbReference>
<keyword evidence="1" id="KW-0472">Membrane</keyword>
<feature type="domain" description="Fatty acyl-CoA reductase C-terminal" evidence="2">
    <location>
        <begin position="93"/>
        <end position="185"/>
    </location>
</feature>
<evidence type="ECO:0000313" key="4">
    <source>
        <dbReference type="Proteomes" id="UP000183832"/>
    </source>
</evidence>
<dbReference type="STRING" id="568069.A0A1J1IVT2"/>
<gene>
    <name evidence="3" type="ORF">CLUMA_CG017470</name>
</gene>
<dbReference type="GO" id="GO:0005777">
    <property type="term" value="C:peroxisome"/>
    <property type="evidence" value="ECO:0007669"/>
    <property type="project" value="TreeGrafter"/>
</dbReference>
<organism evidence="3 4">
    <name type="scientific">Clunio marinus</name>
    <dbReference type="NCBI Taxonomy" id="568069"/>
    <lineage>
        <taxon>Eukaryota</taxon>
        <taxon>Metazoa</taxon>
        <taxon>Ecdysozoa</taxon>
        <taxon>Arthropoda</taxon>
        <taxon>Hexapoda</taxon>
        <taxon>Insecta</taxon>
        <taxon>Pterygota</taxon>
        <taxon>Neoptera</taxon>
        <taxon>Endopterygota</taxon>
        <taxon>Diptera</taxon>
        <taxon>Nematocera</taxon>
        <taxon>Chironomoidea</taxon>
        <taxon>Chironomidae</taxon>
        <taxon>Clunio</taxon>
    </lineage>
</organism>